<dbReference type="Gene3D" id="6.10.340.10">
    <property type="match status" value="1"/>
</dbReference>
<dbReference type="InterPro" id="IPR051271">
    <property type="entry name" value="2C-system_Tx_regulators"/>
</dbReference>
<dbReference type="Proteomes" id="UP000199337">
    <property type="component" value="Unassembled WGS sequence"/>
</dbReference>
<evidence type="ECO:0000256" key="4">
    <source>
        <dbReference type="ARBA" id="ARBA00022989"/>
    </source>
</evidence>
<evidence type="ECO:0000313" key="8">
    <source>
        <dbReference type="EMBL" id="SFG58519.1"/>
    </source>
</evidence>
<dbReference type="PANTHER" id="PTHR45526:SF1">
    <property type="entry name" value="TRANSCRIPTIONAL REGULATORY PROTEIN DCUR-RELATED"/>
    <property type="match status" value="1"/>
</dbReference>
<sequence length="391" mass="43676">MNSIRRQLSLLLIGFMVILTIALVTAMVWQIRDKAVVAAVEKAKSDLNTFEAILDLKYPGQWHVDGNILYKGNTRINENDEIVDYISRLTGDTCTIFLVDKRVATTVRAVGGQRAIGTAASDVVKQVVLRNGGVYTGEADVVGEIYQAAYKPIRDGNSNIIGMIYVGAPHEFYRQLLYGTLKNLSFVIVCLIVLFSVAIRFYVELKIVRPLRELTRDTQQISARPMQSVNPVTASGPSEIRELVKAFNQMVKNFSDLRQQILTPYVQKAAGKSEISPVMDKKSPLAVETPPSSDGPVPVEGYQSDKYQQSMLPKGLNQVTLNQVINFRAHEDAYFTAEEVSEQIKVTRVTAMRYLDFLVDQGYLELDLRYGSVGRPVKIYKRKLKGVSQGN</sequence>
<dbReference type="SUPFAM" id="SSF46785">
    <property type="entry name" value="Winged helix' DNA-binding domain"/>
    <property type="match status" value="1"/>
</dbReference>
<dbReference type="InterPro" id="IPR029151">
    <property type="entry name" value="Sensor-like_sf"/>
</dbReference>
<keyword evidence="3 6" id="KW-0812">Transmembrane</keyword>
<keyword evidence="9" id="KW-1185">Reference proteome</keyword>
<dbReference type="Pfam" id="PF00672">
    <property type="entry name" value="HAMP"/>
    <property type="match status" value="1"/>
</dbReference>
<dbReference type="InterPro" id="IPR003660">
    <property type="entry name" value="HAMP_dom"/>
</dbReference>
<keyword evidence="4 6" id="KW-1133">Transmembrane helix</keyword>
<dbReference type="SUPFAM" id="SSF103190">
    <property type="entry name" value="Sensory domain-like"/>
    <property type="match status" value="1"/>
</dbReference>
<dbReference type="Pfam" id="PF17202">
    <property type="entry name" value="sCache_3_3"/>
    <property type="match status" value="1"/>
</dbReference>
<evidence type="ECO:0000313" key="9">
    <source>
        <dbReference type="Proteomes" id="UP000199337"/>
    </source>
</evidence>
<dbReference type="AlphaFoldDB" id="A0A1I2T314"/>
<dbReference type="InterPro" id="IPR033463">
    <property type="entry name" value="sCache_3"/>
</dbReference>
<evidence type="ECO:0000256" key="3">
    <source>
        <dbReference type="ARBA" id="ARBA00022692"/>
    </source>
</evidence>
<feature type="transmembrane region" description="Helical" evidence="6">
    <location>
        <begin position="184"/>
        <end position="203"/>
    </location>
</feature>
<dbReference type="SUPFAM" id="SSF158472">
    <property type="entry name" value="HAMP domain-like"/>
    <property type="match status" value="1"/>
</dbReference>
<evidence type="ECO:0000256" key="2">
    <source>
        <dbReference type="ARBA" id="ARBA00022475"/>
    </source>
</evidence>
<evidence type="ECO:0000259" key="7">
    <source>
        <dbReference type="PROSITE" id="PS50885"/>
    </source>
</evidence>
<evidence type="ECO:0000256" key="6">
    <source>
        <dbReference type="SAM" id="Phobius"/>
    </source>
</evidence>
<dbReference type="GO" id="GO:0000156">
    <property type="term" value="F:phosphorelay response regulator activity"/>
    <property type="evidence" value="ECO:0007669"/>
    <property type="project" value="TreeGrafter"/>
</dbReference>
<dbReference type="InterPro" id="IPR036390">
    <property type="entry name" value="WH_DNA-bd_sf"/>
</dbReference>
<dbReference type="PROSITE" id="PS50885">
    <property type="entry name" value="HAMP"/>
    <property type="match status" value="1"/>
</dbReference>
<dbReference type="RefSeq" id="WP_092471321.1">
    <property type="nucleotide sequence ID" value="NZ_FOOX01000006.1"/>
</dbReference>
<dbReference type="PANTHER" id="PTHR45526">
    <property type="entry name" value="TRANSCRIPTIONAL REGULATORY PROTEIN DPIA"/>
    <property type="match status" value="1"/>
</dbReference>
<feature type="domain" description="HAMP" evidence="7">
    <location>
        <begin position="205"/>
        <end position="259"/>
    </location>
</feature>
<organism evidence="8 9">
    <name type="scientific">Desulfotruncus arcticus DSM 17038</name>
    <dbReference type="NCBI Taxonomy" id="1121424"/>
    <lineage>
        <taxon>Bacteria</taxon>
        <taxon>Bacillati</taxon>
        <taxon>Bacillota</taxon>
        <taxon>Clostridia</taxon>
        <taxon>Eubacteriales</taxon>
        <taxon>Desulfallaceae</taxon>
        <taxon>Desulfotruncus</taxon>
    </lineage>
</organism>
<gene>
    <name evidence="8" type="ORF">SAMN05660649_02102</name>
</gene>
<evidence type="ECO:0000256" key="1">
    <source>
        <dbReference type="ARBA" id="ARBA00004651"/>
    </source>
</evidence>
<reference evidence="9" key="1">
    <citation type="submission" date="2016-10" db="EMBL/GenBank/DDBJ databases">
        <authorList>
            <person name="Varghese N."/>
            <person name="Submissions S."/>
        </authorList>
    </citation>
    <scope>NUCLEOTIDE SEQUENCE [LARGE SCALE GENOMIC DNA]</scope>
    <source>
        <strain evidence="9">DSM 17038</strain>
    </source>
</reference>
<dbReference type="CDD" id="cd06225">
    <property type="entry name" value="HAMP"/>
    <property type="match status" value="1"/>
</dbReference>
<evidence type="ECO:0000256" key="5">
    <source>
        <dbReference type="ARBA" id="ARBA00023136"/>
    </source>
</evidence>
<dbReference type="SMART" id="SM00304">
    <property type="entry name" value="HAMP"/>
    <property type="match status" value="1"/>
</dbReference>
<keyword evidence="5 6" id="KW-0472">Membrane</keyword>
<comment type="subcellular location">
    <subcellularLocation>
        <location evidence="1">Cell membrane</location>
        <topology evidence="1">Multi-pass membrane protein</topology>
    </subcellularLocation>
</comment>
<dbReference type="EMBL" id="FOOX01000006">
    <property type="protein sequence ID" value="SFG58519.1"/>
    <property type="molecule type" value="Genomic_DNA"/>
</dbReference>
<dbReference type="OrthoDB" id="9814363at2"/>
<protein>
    <submittedName>
        <fullName evidence="8">Methyl-accepting chemotaxis protein</fullName>
    </submittedName>
</protein>
<accession>A0A1I2T314</accession>
<name>A0A1I2T314_9FIRM</name>
<dbReference type="STRING" id="341036.SAMN05660649_02102"/>
<proteinExistence type="predicted"/>
<keyword evidence="2" id="KW-1003">Cell membrane</keyword>
<dbReference type="GO" id="GO:0005886">
    <property type="term" value="C:plasma membrane"/>
    <property type="evidence" value="ECO:0007669"/>
    <property type="project" value="UniProtKB-SubCell"/>
</dbReference>